<evidence type="ECO:0000313" key="1">
    <source>
        <dbReference type="EMBL" id="RGK87460.1"/>
    </source>
</evidence>
<comment type="caution">
    <text evidence="1">The sequence shown here is derived from an EMBL/GenBank/DDBJ whole genome shotgun (WGS) entry which is preliminary data.</text>
</comment>
<gene>
    <name evidence="1" type="ORF">DXC89_12325</name>
</gene>
<name>A0A3E4Q593_9BACT</name>
<reference evidence="1 2" key="1">
    <citation type="submission" date="2018-08" db="EMBL/GenBank/DDBJ databases">
        <title>A genome reference for cultivated species of the human gut microbiota.</title>
        <authorList>
            <person name="Zou Y."/>
            <person name="Xue W."/>
            <person name="Luo G."/>
        </authorList>
    </citation>
    <scope>NUCLEOTIDE SEQUENCE [LARGE SCALE GENOMIC DNA]</scope>
    <source>
        <strain evidence="1 2">TF09-12</strain>
    </source>
</reference>
<organism evidence="1 2">
    <name type="scientific">Prevotella disiens</name>
    <dbReference type="NCBI Taxonomy" id="28130"/>
    <lineage>
        <taxon>Bacteria</taxon>
        <taxon>Pseudomonadati</taxon>
        <taxon>Bacteroidota</taxon>
        <taxon>Bacteroidia</taxon>
        <taxon>Bacteroidales</taxon>
        <taxon>Prevotellaceae</taxon>
        <taxon>Prevotella</taxon>
    </lineage>
</organism>
<dbReference type="AlphaFoldDB" id="A0A3E4Q593"/>
<proteinExistence type="predicted"/>
<accession>A0A3E4Q593</accession>
<sequence length="65" mass="7717">SLSVKFISTMTLEEATATSPAWEHRVWKGYEQQTYQTNFYELTRTYPPNNLLLQNIGKTQQSYRR</sequence>
<dbReference type="Proteomes" id="UP000260835">
    <property type="component" value="Unassembled WGS sequence"/>
</dbReference>
<dbReference type="RefSeq" id="WP_220445759.1">
    <property type="nucleotide sequence ID" value="NZ_CABOGP010000250.1"/>
</dbReference>
<evidence type="ECO:0000313" key="2">
    <source>
        <dbReference type="Proteomes" id="UP000260835"/>
    </source>
</evidence>
<dbReference type="EMBL" id="QSRD01000250">
    <property type="protein sequence ID" value="RGK87460.1"/>
    <property type="molecule type" value="Genomic_DNA"/>
</dbReference>
<feature type="non-terminal residue" evidence="1">
    <location>
        <position position="1"/>
    </location>
</feature>
<protein>
    <submittedName>
        <fullName evidence="1">Uncharacterized protein</fullName>
    </submittedName>
</protein>